<feature type="region of interest" description="Disordered" evidence="1">
    <location>
        <begin position="17"/>
        <end position="40"/>
    </location>
</feature>
<organism evidence="2 3">
    <name type="scientific">Ciona intestinalis</name>
    <name type="common">Transparent sea squirt</name>
    <name type="synonym">Ascidia intestinalis</name>
    <dbReference type="NCBI Taxonomy" id="7719"/>
    <lineage>
        <taxon>Eukaryota</taxon>
        <taxon>Metazoa</taxon>
        <taxon>Chordata</taxon>
        <taxon>Tunicata</taxon>
        <taxon>Ascidiacea</taxon>
        <taxon>Phlebobranchia</taxon>
        <taxon>Cionidae</taxon>
        <taxon>Ciona</taxon>
    </lineage>
</organism>
<reference evidence="3" key="1">
    <citation type="journal article" date="2002" name="Science">
        <title>The draft genome of Ciona intestinalis: insights into chordate and vertebrate origins.</title>
        <authorList>
            <person name="Dehal P."/>
            <person name="Satou Y."/>
            <person name="Campbell R.K."/>
            <person name="Chapman J."/>
            <person name="Degnan B."/>
            <person name="De Tomaso A."/>
            <person name="Davidson B."/>
            <person name="Di Gregorio A."/>
            <person name="Gelpke M."/>
            <person name="Goodstein D.M."/>
            <person name="Harafuji N."/>
            <person name="Hastings K.E."/>
            <person name="Ho I."/>
            <person name="Hotta K."/>
            <person name="Huang W."/>
            <person name="Kawashima T."/>
            <person name="Lemaire P."/>
            <person name="Martinez D."/>
            <person name="Meinertzhagen I.A."/>
            <person name="Necula S."/>
            <person name="Nonaka M."/>
            <person name="Putnam N."/>
            <person name="Rash S."/>
            <person name="Saiga H."/>
            <person name="Satake M."/>
            <person name="Terry A."/>
            <person name="Yamada L."/>
            <person name="Wang H.G."/>
            <person name="Awazu S."/>
            <person name="Azumi K."/>
            <person name="Boore J."/>
            <person name="Branno M."/>
            <person name="Chin-Bow S."/>
            <person name="DeSantis R."/>
            <person name="Doyle S."/>
            <person name="Francino P."/>
            <person name="Keys D.N."/>
            <person name="Haga S."/>
            <person name="Hayashi H."/>
            <person name="Hino K."/>
            <person name="Imai K.S."/>
            <person name="Inaba K."/>
            <person name="Kano S."/>
            <person name="Kobayashi K."/>
            <person name="Kobayashi M."/>
            <person name="Lee B.I."/>
            <person name="Makabe K.W."/>
            <person name="Manohar C."/>
            <person name="Matassi G."/>
            <person name="Medina M."/>
            <person name="Mochizuki Y."/>
            <person name="Mount S."/>
            <person name="Morishita T."/>
            <person name="Miura S."/>
            <person name="Nakayama A."/>
            <person name="Nishizaka S."/>
            <person name="Nomoto H."/>
            <person name="Ohta F."/>
            <person name="Oishi K."/>
            <person name="Rigoutsos I."/>
            <person name="Sano M."/>
            <person name="Sasaki A."/>
            <person name="Sasakura Y."/>
            <person name="Shoguchi E."/>
            <person name="Shin-i T."/>
            <person name="Spagnuolo A."/>
            <person name="Stainier D."/>
            <person name="Suzuki M.M."/>
            <person name="Tassy O."/>
            <person name="Takatori N."/>
            <person name="Tokuoka M."/>
            <person name="Yagi K."/>
            <person name="Yoshizaki F."/>
            <person name="Wada S."/>
            <person name="Zhang C."/>
            <person name="Hyatt P.D."/>
            <person name="Larimer F."/>
            <person name="Detter C."/>
            <person name="Doggett N."/>
            <person name="Glavina T."/>
            <person name="Hawkins T."/>
            <person name="Richardson P."/>
            <person name="Lucas S."/>
            <person name="Kohara Y."/>
            <person name="Levine M."/>
            <person name="Satoh N."/>
            <person name="Rokhsar D.S."/>
        </authorList>
    </citation>
    <scope>NUCLEOTIDE SEQUENCE [LARGE SCALE GENOMIC DNA]</scope>
</reference>
<keyword evidence="3" id="KW-1185">Reference proteome</keyword>
<dbReference type="Ensembl" id="ENSCINT00000031632.1">
    <property type="protein sequence ID" value="ENSCINP00000029994.1"/>
    <property type="gene ID" value="ENSCING00000022698.1"/>
</dbReference>
<protein>
    <submittedName>
        <fullName evidence="2">Uncharacterized protein</fullName>
    </submittedName>
</protein>
<sequence length="101" mass="11497">YRGDCAFGGTCERLSPHRSFRKPRPSASNGNIKFPQSQGHRYKSCYQRASETVYKHGVSTNYDGHKFLRRSSMHQCSGLHTLKGISVNRQTGYEVVIYVLL</sequence>
<accession>H2XK12</accession>
<dbReference type="InParanoid" id="H2XK12"/>
<reference evidence="2" key="2">
    <citation type="journal article" date="2008" name="Genome Biol.">
        <title>Improved genome assembly and evidence-based global gene model set for the chordate Ciona intestinalis: new insight into intron and operon populations.</title>
        <authorList>
            <person name="Satou Y."/>
            <person name="Mineta K."/>
            <person name="Ogasawara M."/>
            <person name="Sasakura Y."/>
            <person name="Shoguchi E."/>
            <person name="Ueno K."/>
            <person name="Yamada L."/>
            <person name="Matsumoto J."/>
            <person name="Wasserscheid J."/>
            <person name="Dewar K."/>
            <person name="Wiley G.B."/>
            <person name="Macmil S.L."/>
            <person name="Roe B.A."/>
            <person name="Zeller R.W."/>
            <person name="Hastings K.E."/>
            <person name="Lemaire P."/>
            <person name="Lindquist E."/>
            <person name="Endo T."/>
            <person name="Hotta K."/>
            <person name="Inaba K."/>
        </authorList>
    </citation>
    <scope>NUCLEOTIDE SEQUENCE [LARGE SCALE GENOMIC DNA]</scope>
    <source>
        <strain evidence="2">wild type</strain>
    </source>
</reference>
<evidence type="ECO:0000313" key="3">
    <source>
        <dbReference type="Proteomes" id="UP000008144"/>
    </source>
</evidence>
<dbReference type="EMBL" id="EAAA01002742">
    <property type="status" value="NOT_ANNOTATED_CDS"/>
    <property type="molecule type" value="Genomic_DNA"/>
</dbReference>
<feature type="compositionally biased region" description="Polar residues" evidence="1">
    <location>
        <begin position="26"/>
        <end position="39"/>
    </location>
</feature>
<dbReference type="Proteomes" id="UP000008144">
    <property type="component" value="Chromosome 8"/>
</dbReference>
<reference evidence="2" key="4">
    <citation type="submission" date="2025-09" db="UniProtKB">
        <authorList>
            <consortium name="Ensembl"/>
        </authorList>
    </citation>
    <scope>IDENTIFICATION</scope>
</reference>
<dbReference type="AlphaFoldDB" id="H2XK12"/>
<proteinExistence type="predicted"/>
<reference evidence="2" key="3">
    <citation type="submission" date="2025-08" db="UniProtKB">
        <authorList>
            <consortium name="Ensembl"/>
        </authorList>
    </citation>
    <scope>IDENTIFICATION</scope>
</reference>
<evidence type="ECO:0000313" key="2">
    <source>
        <dbReference type="Ensembl" id="ENSCINP00000029994.1"/>
    </source>
</evidence>
<evidence type="ECO:0000256" key="1">
    <source>
        <dbReference type="SAM" id="MobiDB-lite"/>
    </source>
</evidence>
<name>H2XK12_CIOIN</name>
<dbReference type="HOGENOM" id="CLU_2297923_0_0_1"/>